<keyword evidence="1" id="KW-0472">Membrane</keyword>
<keyword evidence="1" id="KW-0812">Transmembrane</keyword>
<dbReference type="OrthoDB" id="1910002at2"/>
<protein>
    <recommendedName>
        <fullName evidence="4">DUF5673 domain-containing protein</fullName>
    </recommendedName>
</protein>
<dbReference type="AlphaFoldDB" id="A0A4R2K7N7"/>
<organism evidence="2 3">
    <name type="scientific">Marinisporobacter balticus</name>
    <dbReference type="NCBI Taxonomy" id="2018667"/>
    <lineage>
        <taxon>Bacteria</taxon>
        <taxon>Bacillati</taxon>
        <taxon>Bacillota</taxon>
        <taxon>Clostridia</taxon>
        <taxon>Peptostreptococcales</taxon>
        <taxon>Thermotaleaceae</taxon>
        <taxon>Marinisporobacter</taxon>
    </lineage>
</organism>
<dbReference type="RefSeq" id="WP_132248338.1">
    <property type="nucleotide sequence ID" value="NZ_SLWV01000050.1"/>
</dbReference>
<feature type="transmembrane region" description="Helical" evidence="1">
    <location>
        <begin position="42"/>
        <end position="60"/>
    </location>
</feature>
<keyword evidence="3" id="KW-1185">Reference proteome</keyword>
<keyword evidence="1" id="KW-1133">Transmembrane helix</keyword>
<dbReference type="Proteomes" id="UP000294919">
    <property type="component" value="Unassembled WGS sequence"/>
</dbReference>
<gene>
    <name evidence="2" type="ORF">EV214_1502</name>
</gene>
<feature type="transmembrane region" description="Helical" evidence="1">
    <location>
        <begin position="118"/>
        <end position="136"/>
    </location>
</feature>
<sequence>MPDYIIIIYLICIALIVICEVRKRRKKGAVIVTCLHILNYDLVYSFIWLVLSLGMFSLFLDDFFDYYSFFVPKYLNKWYYMFSYEYIVEIENQLLQNENKMWFELCKIAFYKSELQNLYISMLWITSFGMFFYRGIQKSEVCTNGIWLRMHMYKWERIKAYKWITDSNKQNQKGHIRSYKLVLYIMNGKIDKKLLNQDTNEKVIKVKSIDKDIVDRILEEKNIIMKS</sequence>
<comment type="caution">
    <text evidence="2">The sequence shown here is derived from an EMBL/GenBank/DDBJ whole genome shotgun (WGS) entry which is preliminary data.</text>
</comment>
<feature type="transmembrane region" description="Helical" evidence="1">
    <location>
        <begin position="6"/>
        <end position="21"/>
    </location>
</feature>
<evidence type="ECO:0000313" key="3">
    <source>
        <dbReference type="Proteomes" id="UP000294919"/>
    </source>
</evidence>
<evidence type="ECO:0000256" key="1">
    <source>
        <dbReference type="SAM" id="Phobius"/>
    </source>
</evidence>
<reference evidence="2 3" key="1">
    <citation type="submission" date="2019-03" db="EMBL/GenBank/DDBJ databases">
        <title>Genomic Encyclopedia of Type Strains, Phase IV (KMG-IV): sequencing the most valuable type-strain genomes for metagenomic binning, comparative biology and taxonomic classification.</title>
        <authorList>
            <person name="Goeker M."/>
        </authorList>
    </citation>
    <scope>NUCLEOTIDE SEQUENCE [LARGE SCALE GENOMIC DNA]</scope>
    <source>
        <strain evidence="2 3">DSM 102940</strain>
    </source>
</reference>
<evidence type="ECO:0008006" key="4">
    <source>
        <dbReference type="Google" id="ProtNLM"/>
    </source>
</evidence>
<dbReference type="EMBL" id="SLWV01000050">
    <property type="protein sequence ID" value="TCO68052.1"/>
    <property type="molecule type" value="Genomic_DNA"/>
</dbReference>
<name>A0A4R2K7N7_9FIRM</name>
<evidence type="ECO:0000313" key="2">
    <source>
        <dbReference type="EMBL" id="TCO68052.1"/>
    </source>
</evidence>
<proteinExistence type="predicted"/>
<accession>A0A4R2K7N7</accession>